<protein>
    <recommendedName>
        <fullName evidence="5">Carboxy-cis,cis-muconate cyclase</fullName>
    </recommendedName>
</protein>
<reference evidence="3 4" key="1">
    <citation type="submission" date="2014-02" db="EMBL/GenBank/DDBJ databases">
        <title>The genome sequence of Colletotrichum nymphaeae SA-01.</title>
        <authorList>
            <person name="Baroncelli R."/>
            <person name="Thon M.R."/>
        </authorList>
    </citation>
    <scope>NUCLEOTIDE SEQUENCE [LARGE SCALE GENOMIC DNA]</scope>
    <source>
        <strain evidence="3 4">SA-01</strain>
    </source>
</reference>
<evidence type="ECO:0000313" key="4">
    <source>
        <dbReference type="Proteomes" id="UP000070054"/>
    </source>
</evidence>
<dbReference type="InterPro" id="IPR015943">
    <property type="entry name" value="WD40/YVTN_repeat-like_dom_sf"/>
</dbReference>
<comment type="caution">
    <text evidence="3">The sequence shown here is derived from an EMBL/GenBank/DDBJ whole genome shotgun (WGS) entry which is preliminary data.</text>
</comment>
<dbReference type="Proteomes" id="UP000070054">
    <property type="component" value="Unassembled WGS sequence"/>
</dbReference>
<evidence type="ECO:0000313" key="3">
    <source>
        <dbReference type="EMBL" id="KXH37271.1"/>
    </source>
</evidence>
<dbReference type="EMBL" id="JEMN01001447">
    <property type="protein sequence ID" value="KXH37271.1"/>
    <property type="molecule type" value="Genomic_DNA"/>
</dbReference>
<sequence length="365" mass="38782">MFPSFFKSVLFASAFMAATNALNHQLIVGTFGTPYLYTLEFEDAARTLTLAANTSVNHDKKVIYGNAFEDTGSSVYVSYPLTDDLQISPGNTVTSQGACKQLSIFVRPSPVSPYAVYGQPFGACGTVMSVDSDGLLVESIQEYNYSSSSGVHGTAFDPTGAFMYSLDDTGNAIWVHSVDNTTGELTYVANVTAPVEGADPRHGTVHPTGNYLYVVHEGTNEVGVYKIDTSTGIPAYADISYPLIPDGANDTEYWSDEVALSYSAKYLWATSRARNTNSTGYISILALNDDGSVNKQNFLTPTTSSGGSANAVTPSDFGDQFVAITDSSAGFVEIWEMGDDGASADVVAHLDLNDGGCCANAVWLP</sequence>
<dbReference type="SUPFAM" id="SSF75011">
    <property type="entry name" value="3-carboxy-cis,cis-mucoante lactonizing enzyme"/>
    <property type="match status" value="1"/>
</dbReference>
<organism evidence="3 4">
    <name type="scientific">Colletotrichum nymphaeae SA-01</name>
    <dbReference type="NCBI Taxonomy" id="1460502"/>
    <lineage>
        <taxon>Eukaryota</taxon>
        <taxon>Fungi</taxon>
        <taxon>Dikarya</taxon>
        <taxon>Ascomycota</taxon>
        <taxon>Pezizomycotina</taxon>
        <taxon>Sordariomycetes</taxon>
        <taxon>Hypocreomycetidae</taxon>
        <taxon>Glomerellales</taxon>
        <taxon>Glomerellaceae</taxon>
        <taxon>Colletotrichum</taxon>
        <taxon>Colletotrichum acutatum species complex</taxon>
    </lineage>
</organism>
<dbReference type="AlphaFoldDB" id="A0A135SN28"/>
<comment type="similarity">
    <text evidence="1">Belongs to the cycloisomerase 2 family.</text>
</comment>
<dbReference type="GO" id="GO:0017057">
    <property type="term" value="F:6-phosphogluconolactonase activity"/>
    <property type="evidence" value="ECO:0007669"/>
    <property type="project" value="TreeGrafter"/>
</dbReference>
<dbReference type="InterPro" id="IPR050282">
    <property type="entry name" value="Cycloisomerase_2"/>
</dbReference>
<proteinExistence type="inferred from homology"/>
<keyword evidence="4" id="KW-1185">Reference proteome</keyword>
<dbReference type="InterPro" id="IPR019405">
    <property type="entry name" value="Lactonase_7-beta_prop"/>
</dbReference>
<dbReference type="PANTHER" id="PTHR30344:SF4">
    <property type="entry name" value="CYCLASE, PUTATIVE (AFU_ORTHOLOGUE AFUA_6G11580)-RELATED"/>
    <property type="match status" value="1"/>
</dbReference>
<feature type="signal peptide" evidence="2">
    <location>
        <begin position="1"/>
        <end position="21"/>
    </location>
</feature>
<keyword evidence="2" id="KW-0732">Signal</keyword>
<evidence type="ECO:0000256" key="2">
    <source>
        <dbReference type="SAM" id="SignalP"/>
    </source>
</evidence>
<evidence type="ECO:0008006" key="5">
    <source>
        <dbReference type="Google" id="ProtNLM"/>
    </source>
</evidence>
<accession>A0A135SN28</accession>
<evidence type="ECO:0000256" key="1">
    <source>
        <dbReference type="ARBA" id="ARBA00005564"/>
    </source>
</evidence>
<dbReference type="PANTHER" id="PTHR30344">
    <property type="entry name" value="6-PHOSPHOGLUCONOLACTONASE-RELATED"/>
    <property type="match status" value="1"/>
</dbReference>
<name>A0A135SN28_9PEZI</name>
<dbReference type="Gene3D" id="2.130.10.10">
    <property type="entry name" value="YVTN repeat-like/Quinoprotein amine dehydrogenase"/>
    <property type="match status" value="1"/>
</dbReference>
<dbReference type="OrthoDB" id="1715191at2759"/>
<gene>
    <name evidence="3" type="ORF">CNYM01_01284</name>
</gene>
<dbReference type="Pfam" id="PF10282">
    <property type="entry name" value="Lactonase"/>
    <property type="match status" value="1"/>
</dbReference>
<feature type="chain" id="PRO_5007802578" description="Carboxy-cis,cis-muconate cyclase" evidence="2">
    <location>
        <begin position="22"/>
        <end position="365"/>
    </location>
</feature>